<dbReference type="EMBL" id="JACEIK010001074">
    <property type="protein sequence ID" value="MCD7465726.1"/>
    <property type="molecule type" value="Genomic_DNA"/>
</dbReference>
<reference evidence="1 2" key="1">
    <citation type="journal article" date="2021" name="BMC Genomics">
        <title>Datura genome reveals duplications of psychoactive alkaloid biosynthetic genes and high mutation rate following tissue culture.</title>
        <authorList>
            <person name="Rajewski A."/>
            <person name="Carter-House D."/>
            <person name="Stajich J."/>
            <person name="Litt A."/>
        </authorList>
    </citation>
    <scope>NUCLEOTIDE SEQUENCE [LARGE SCALE GENOMIC DNA]</scope>
    <source>
        <strain evidence="1">AR-01</strain>
    </source>
</reference>
<name>A0ABS8T3R9_DATST</name>
<evidence type="ECO:0000313" key="2">
    <source>
        <dbReference type="Proteomes" id="UP000823775"/>
    </source>
</evidence>
<accession>A0ABS8T3R9</accession>
<sequence length="57" mass="6601">MKKPEELNRKHSSGSKEHTCRILAPVKRRCHAVSTGESAEKKLCNYYDMYAQFNSKL</sequence>
<gene>
    <name evidence="1" type="ORF">HAX54_001818</name>
</gene>
<keyword evidence="2" id="KW-1185">Reference proteome</keyword>
<protein>
    <submittedName>
        <fullName evidence="1">Uncharacterized protein</fullName>
    </submittedName>
</protein>
<organism evidence="1 2">
    <name type="scientific">Datura stramonium</name>
    <name type="common">Jimsonweed</name>
    <name type="synonym">Common thornapple</name>
    <dbReference type="NCBI Taxonomy" id="4076"/>
    <lineage>
        <taxon>Eukaryota</taxon>
        <taxon>Viridiplantae</taxon>
        <taxon>Streptophyta</taxon>
        <taxon>Embryophyta</taxon>
        <taxon>Tracheophyta</taxon>
        <taxon>Spermatophyta</taxon>
        <taxon>Magnoliopsida</taxon>
        <taxon>eudicotyledons</taxon>
        <taxon>Gunneridae</taxon>
        <taxon>Pentapetalae</taxon>
        <taxon>asterids</taxon>
        <taxon>lamiids</taxon>
        <taxon>Solanales</taxon>
        <taxon>Solanaceae</taxon>
        <taxon>Solanoideae</taxon>
        <taxon>Datureae</taxon>
        <taxon>Datura</taxon>
    </lineage>
</organism>
<dbReference type="Proteomes" id="UP000823775">
    <property type="component" value="Unassembled WGS sequence"/>
</dbReference>
<evidence type="ECO:0000313" key="1">
    <source>
        <dbReference type="EMBL" id="MCD7465726.1"/>
    </source>
</evidence>
<proteinExistence type="predicted"/>
<comment type="caution">
    <text evidence="1">The sequence shown here is derived from an EMBL/GenBank/DDBJ whole genome shotgun (WGS) entry which is preliminary data.</text>
</comment>